<evidence type="ECO:0000313" key="2">
    <source>
        <dbReference type="EMBL" id="MCL6220703.1"/>
    </source>
</evidence>
<feature type="domain" description="Carbohydrate kinase PfkB" evidence="1">
    <location>
        <begin position="148"/>
        <end position="250"/>
    </location>
</feature>
<organism evidence="2 3">
    <name type="scientific">Zunongwangia pacifica</name>
    <dbReference type="NCBI Taxonomy" id="2911062"/>
    <lineage>
        <taxon>Bacteria</taxon>
        <taxon>Pseudomonadati</taxon>
        <taxon>Bacteroidota</taxon>
        <taxon>Flavobacteriia</taxon>
        <taxon>Flavobacteriales</taxon>
        <taxon>Flavobacteriaceae</taxon>
        <taxon>Zunongwangia</taxon>
    </lineage>
</organism>
<dbReference type="AlphaFoldDB" id="A0A9X1ZZR8"/>
<dbReference type="EMBL" id="JAKHSK010000051">
    <property type="protein sequence ID" value="MCL6220703.1"/>
    <property type="molecule type" value="Genomic_DNA"/>
</dbReference>
<dbReference type="Proteomes" id="UP001139521">
    <property type="component" value="Unassembled WGS sequence"/>
</dbReference>
<dbReference type="Gene3D" id="3.40.50.450">
    <property type="match status" value="1"/>
</dbReference>
<evidence type="ECO:0000259" key="1">
    <source>
        <dbReference type="Pfam" id="PF00294"/>
    </source>
</evidence>
<dbReference type="RefSeq" id="WP_249603391.1">
    <property type="nucleotide sequence ID" value="NZ_JAKHSK010000051.1"/>
</dbReference>
<dbReference type="InterPro" id="IPR011611">
    <property type="entry name" value="PfkB_dom"/>
</dbReference>
<dbReference type="SUPFAM" id="SSF53613">
    <property type="entry name" value="Ribokinase-like"/>
    <property type="match status" value="1"/>
</dbReference>
<keyword evidence="3" id="KW-1185">Reference proteome</keyword>
<dbReference type="SUPFAM" id="SSF52309">
    <property type="entry name" value="N-(deoxy)ribosyltransferase-like"/>
    <property type="match status" value="1"/>
</dbReference>
<accession>A0A9X1ZZR8</accession>
<proteinExistence type="predicted"/>
<dbReference type="Pfam" id="PF00294">
    <property type="entry name" value="PfkB"/>
    <property type="match status" value="1"/>
</dbReference>
<keyword evidence="2" id="KW-0418">Kinase</keyword>
<dbReference type="GO" id="GO:0016301">
    <property type="term" value="F:kinase activity"/>
    <property type="evidence" value="ECO:0007669"/>
    <property type="project" value="UniProtKB-KW"/>
</dbReference>
<dbReference type="Pfam" id="PF05014">
    <property type="entry name" value="Nuc_deoxyrib_tr"/>
    <property type="match status" value="1"/>
</dbReference>
<protein>
    <submittedName>
        <fullName evidence="2">PfkB family carbohydrate kinase</fullName>
    </submittedName>
</protein>
<keyword evidence="2" id="KW-0808">Transferase</keyword>
<dbReference type="Gene3D" id="3.40.1190.20">
    <property type="match status" value="1"/>
</dbReference>
<dbReference type="InterPro" id="IPR007710">
    <property type="entry name" value="Nucleoside_deoxyribTrfase"/>
</dbReference>
<sequence length="396" mass="45269">MINIIGGTYREINFDDVSMEIFGSGFRSAKFLLENKSQVNFITNGNEQVSNFLKENQKVYPNLKFDCHPYDELITFQYSFALDEPSIFPNILNIKKAKEWRFEGDDLIAFGMLESEYEINCKRVVYDPQTSIKPKRFSDFGKAQELVYIINRNEAYSISSSRDIEDIKKYFFTKEKVKAFIIKNGPYGATLYTESEEHTIPCYVTNNVHKIGSGDIFTASFGYYWMDKKLSLEQSALLASKSTAVFCDKKAYVDCMNNFKFEYQEFKAKNISEKQVYLASPFFALSELILVDKIRNALLSFGVKVFSPFHDIGLGEAVTIAKKDIEGIKSSDVIFVVLDNLDSGTLIESGFSMANDKKIVGYHRTCNEKKLLMLKPGNFTMNSNLTTALYQTIWSL</sequence>
<reference evidence="2" key="1">
    <citation type="submission" date="2022-01" db="EMBL/GenBank/DDBJ databases">
        <title>Genome sequencing of Zunongwangia sp. M21534 genome.</title>
        <authorList>
            <person name="Chen Y."/>
            <person name="Dong C."/>
            <person name="Shao Z."/>
        </authorList>
    </citation>
    <scope>NUCLEOTIDE SEQUENCE</scope>
    <source>
        <strain evidence="2">MCCC M21534</strain>
    </source>
</reference>
<evidence type="ECO:0000313" key="3">
    <source>
        <dbReference type="Proteomes" id="UP001139521"/>
    </source>
</evidence>
<gene>
    <name evidence="2" type="ORF">L1967_20615</name>
</gene>
<name>A0A9X1ZZR8_9FLAO</name>
<dbReference type="InterPro" id="IPR029056">
    <property type="entry name" value="Ribokinase-like"/>
</dbReference>
<comment type="caution">
    <text evidence="2">The sequence shown here is derived from an EMBL/GenBank/DDBJ whole genome shotgun (WGS) entry which is preliminary data.</text>
</comment>